<comment type="caution">
    <text evidence="3">The sequence shown here is derived from an EMBL/GenBank/DDBJ whole genome shotgun (WGS) entry which is preliminary data.</text>
</comment>
<sequence length="221" mass="25519">MTLFDGWGTISDFLGAMASVVGLGISLYAMKQSKDAEKASKENSEALRQQQEKQQEFEHEHAQRREKYNEWMKKNSQKQSEIEQERHEREKINEARRMARSVISWWAMDNEGNWGLIVLNDGSSAGVVCDVEIKARTKIGQKDPLNIQFLPPGQFFVKSQRWEKRRDSWDFPRAISNLEDYTPIVTSSDYCVCSIEFEDSVGERWSWTPESSLQNLGNSGE</sequence>
<keyword evidence="2" id="KW-1133">Transmembrane helix</keyword>
<dbReference type="GeneID" id="92727623"/>
<evidence type="ECO:0008006" key="5">
    <source>
        <dbReference type="Google" id="ProtNLM"/>
    </source>
</evidence>
<feature type="compositionally biased region" description="Basic and acidic residues" evidence="1">
    <location>
        <begin position="37"/>
        <end position="73"/>
    </location>
</feature>
<evidence type="ECO:0000313" key="4">
    <source>
        <dbReference type="Proteomes" id="UP001200604"/>
    </source>
</evidence>
<dbReference type="Proteomes" id="UP001200604">
    <property type="component" value="Unassembled WGS sequence"/>
</dbReference>
<keyword evidence="2" id="KW-0472">Membrane</keyword>
<dbReference type="RefSeq" id="WP_046201976.1">
    <property type="nucleotide sequence ID" value="NZ_JAGSNY010000004.1"/>
</dbReference>
<feature type="compositionally biased region" description="Basic and acidic residues" evidence="1">
    <location>
        <begin position="80"/>
        <end position="89"/>
    </location>
</feature>
<name>A0ABS9HLA4_9CORY</name>
<keyword evidence="2" id="KW-0812">Transmembrane</keyword>
<feature type="region of interest" description="Disordered" evidence="1">
    <location>
        <begin position="37"/>
        <end position="89"/>
    </location>
</feature>
<evidence type="ECO:0000256" key="1">
    <source>
        <dbReference type="SAM" id="MobiDB-lite"/>
    </source>
</evidence>
<accession>A0ABS9HLA4</accession>
<proteinExistence type="predicted"/>
<reference evidence="3 4" key="1">
    <citation type="submission" date="2022-01" db="EMBL/GenBank/DDBJ databases">
        <title>Identification and Characterization of Corynebacterium sp.</title>
        <authorList>
            <person name="Luo Q."/>
            <person name="Qu P."/>
            <person name="Chen Q."/>
        </authorList>
    </citation>
    <scope>NUCLEOTIDE SEQUENCE [LARGE SCALE GENOMIC DNA]</scope>
    <source>
        <strain evidence="3 4">MC-12</strain>
    </source>
</reference>
<evidence type="ECO:0000313" key="3">
    <source>
        <dbReference type="EMBL" id="MCF6774592.1"/>
    </source>
</evidence>
<organism evidence="3 4">
    <name type="scientific">Corynebacterium parakroppenstedtii</name>
    <dbReference type="NCBI Taxonomy" id="2828363"/>
    <lineage>
        <taxon>Bacteria</taxon>
        <taxon>Bacillati</taxon>
        <taxon>Actinomycetota</taxon>
        <taxon>Actinomycetes</taxon>
        <taxon>Mycobacteriales</taxon>
        <taxon>Corynebacteriaceae</taxon>
        <taxon>Corynebacterium</taxon>
    </lineage>
</organism>
<gene>
    <name evidence="3" type="ORF">L3H44_09280</name>
</gene>
<keyword evidence="4" id="KW-1185">Reference proteome</keyword>
<evidence type="ECO:0000256" key="2">
    <source>
        <dbReference type="SAM" id="Phobius"/>
    </source>
</evidence>
<feature type="transmembrane region" description="Helical" evidence="2">
    <location>
        <begin position="6"/>
        <end position="30"/>
    </location>
</feature>
<protein>
    <recommendedName>
        <fullName evidence="5">Secreted protein</fullName>
    </recommendedName>
</protein>
<dbReference type="EMBL" id="JAKJKU010000004">
    <property type="protein sequence ID" value="MCF6774592.1"/>
    <property type="molecule type" value="Genomic_DNA"/>
</dbReference>